<accession>A0A431E9U6</accession>
<dbReference type="RefSeq" id="WP_126232550.1">
    <property type="nucleotide sequence ID" value="NZ_PQZD01000003.1"/>
</dbReference>
<dbReference type="EMBL" id="PRBV01000024">
    <property type="protein sequence ID" value="RTJ77999.1"/>
    <property type="molecule type" value="Genomic_DNA"/>
</dbReference>
<proteinExistence type="predicted"/>
<evidence type="ECO:0000313" key="1">
    <source>
        <dbReference type="EMBL" id="RTI48664.1"/>
    </source>
</evidence>
<evidence type="ECO:0000313" key="3">
    <source>
        <dbReference type="Proteomes" id="UP000288507"/>
    </source>
</evidence>
<dbReference type="EMBL" id="PQZD01000003">
    <property type="protein sequence ID" value="RTI48664.1"/>
    <property type="molecule type" value="Genomic_DNA"/>
</dbReference>
<sequence length="133" mass="14817">MAVKLNYISEYSLIAGDSLKIQFNLVDKQGYPLSTLPQISDCLEEFPIKVRAVVKSPDQLNGNDSDNYFSTYIELRGNATSVEINLPPEKTKHFPTGRKPNVLAIQISIPSIEFSQEFYVAISVSPSVITSLY</sequence>
<dbReference type="AlphaFoldDB" id="A0A431E9U6"/>
<gene>
    <name evidence="2" type="ORF">C3H57_09720</name>
    <name evidence="1" type="ORF">C3I27_04370</name>
</gene>
<comment type="caution">
    <text evidence="2">The sequence shown here is derived from an EMBL/GenBank/DDBJ whole genome shotgun (WGS) entry which is preliminary data.</text>
</comment>
<dbReference type="Proteomes" id="UP000288507">
    <property type="component" value="Unassembled WGS sequence"/>
</dbReference>
<name>A0A431E9U6_CAMJU</name>
<protein>
    <submittedName>
        <fullName evidence="2">Uncharacterized protein</fullName>
    </submittedName>
</protein>
<reference evidence="2 3" key="2">
    <citation type="journal article" date="2019" name="Appl. Environ. Microbiol.">
        <title>Population genetics and characterization of Campylobacter jejuni isolates in western jackdaws and game birds in Finland.</title>
        <authorList>
            <person name="Kovanen S."/>
            <person name="Rossi M."/>
            <person name="Pohja-Mykra M."/>
            <person name="Nieminen T."/>
            <person name="Raunio-Saarnisto M."/>
            <person name="Sauvala M."/>
            <person name="Fredriksson-Ahomaa M."/>
            <person name="Hanninen M.L."/>
            <person name="Kivisto R."/>
        </authorList>
    </citation>
    <scope>NUCLEOTIDE SEQUENCE [LARGE SCALE GENOMIC DNA]</scope>
    <source>
        <strain evidence="2 3">CB313</strain>
        <strain evidence="1">SO-26</strain>
    </source>
</reference>
<organism evidence="2 3">
    <name type="scientific">Campylobacter jejuni</name>
    <dbReference type="NCBI Taxonomy" id="197"/>
    <lineage>
        <taxon>Bacteria</taxon>
        <taxon>Pseudomonadati</taxon>
        <taxon>Campylobacterota</taxon>
        <taxon>Epsilonproteobacteria</taxon>
        <taxon>Campylobacterales</taxon>
        <taxon>Campylobacteraceae</taxon>
        <taxon>Campylobacter</taxon>
    </lineage>
</organism>
<evidence type="ECO:0000313" key="2">
    <source>
        <dbReference type="EMBL" id="RTJ77999.1"/>
    </source>
</evidence>
<reference evidence="1" key="1">
    <citation type="submission" date="2018-01" db="EMBL/GenBank/DDBJ databases">
        <authorList>
            <person name="Kovanen S."/>
            <person name="Nieminen T."/>
            <person name="Pohja-Mykra M."/>
            <person name="Raunio-Saarnisto M."/>
            <person name="Sauvala M."/>
            <person name="Fredriksson-Ahomaa M."/>
            <person name="Hanninen M.-L."/>
            <person name="Kivisto R."/>
        </authorList>
    </citation>
    <scope>NUCLEOTIDE SEQUENCE</scope>
    <source>
        <strain evidence="1">SO-26</strain>
    </source>
</reference>
<dbReference type="Proteomes" id="UP000287197">
    <property type="component" value="Unassembled WGS sequence"/>
</dbReference>